<dbReference type="EMBL" id="AP022314">
    <property type="protein sequence ID" value="BBU20569.1"/>
    <property type="molecule type" value="Genomic_DNA"/>
</dbReference>
<feature type="region of interest" description="Disordered" evidence="1">
    <location>
        <begin position="90"/>
        <end position="125"/>
    </location>
</feature>
<evidence type="ECO:0000313" key="3">
    <source>
        <dbReference type="Proteomes" id="UP000464624"/>
    </source>
</evidence>
<accession>A0AAD1GWE9</accession>
<dbReference type="AlphaFoldDB" id="A0AAD1GWE9"/>
<evidence type="ECO:0000313" key="2">
    <source>
        <dbReference type="EMBL" id="BBU20569.1"/>
    </source>
</evidence>
<protein>
    <submittedName>
        <fullName evidence="2">Uncharacterized protein</fullName>
    </submittedName>
</protein>
<reference evidence="2 3" key="1">
    <citation type="submission" date="2019-12" db="EMBL/GenBank/DDBJ databases">
        <title>Complete genome sequence of Mycolicibacterium xenopi str. JCM15661T.</title>
        <authorList>
            <person name="Yoshida M."/>
            <person name="Fukano H."/>
            <person name="Asakura T."/>
            <person name="Hoshino Y."/>
        </authorList>
    </citation>
    <scope>NUCLEOTIDE SEQUENCE [LARGE SCALE GENOMIC DNA]</scope>
    <source>
        <strain evidence="2 3">JCM 15661T</strain>
    </source>
</reference>
<organism evidence="2 3">
    <name type="scientific">Mycobacterium xenopi</name>
    <dbReference type="NCBI Taxonomy" id="1789"/>
    <lineage>
        <taxon>Bacteria</taxon>
        <taxon>Bacillati</taxon>
        <taxon>Actinomycetota</taxon>
        <taxon>Actinomycetes</taxon>
        <taxon>Mycobacteriales</taxon>
        <taxon>Mycobacteriaceae</taxon>
        <taxon>Mycobacterium</taxon>
    </lineage>
</organism>
<dbReference type="KEGG" id="mxe:MYXE_03580"/>
<evidence type="ECO:0000256" key="1">
    <source>
        <dbReference type="SAM" id="MobiDB-lite"/>
    </source>
</evidence>
<sequence length="267" mass="29564">MPTTDPKQKAGPLIASPGFFTSSQRVESRCSPGDLDVNTQAESADAENVCATNIFGQLRAGWWSRRRRLRGSARAHAGHHPGTWHHARAWHHARSTGRGTRPTRAAGEDIPLPRSGRRPAWTTGDEHAMVMVAIVVVTMPRDRGTGKEDDRHHEHNSRDDHDPRRDLVKPAGLCHKRRLRRGARRPGGCGRRGGRRRLGRSFRCLGHALNHAQPIAPVHRARQEITRRCPGGGFTPYPQHQKAHTKSNAVATTNTIPATIATHAATW</sequence>
<proteinExistence type="predicted"/>
<name>A0AAD1GWE9_MYCXE</name>
<feature type="compositionally biased region" description="Basic and acidic residues" evidence="1">
    <location>
        <begin position="142"/>
        <end position="168"/>
    </location>
</feature>
<dbReference type="Proteomes" id="UP000464624">
    <property type="component" value="Chromosome"/>
</dbReference>
<gene>
    <name evidence="2" type="ORF">MYXE_03580</name>
</gene>
<feature type="region of interest" description="Disordered" evidence="1">
    <location>
        <begin position="142"/>
        <end position="170"/>
    </location>
</feature>